<dbReference type="GO" id="GO:1903259">
    <property type="term" value="P:exon-exon junction complex disassembly"/>
    <property type="evidence" value="ECO:0007669"/>
    <property type="project" value="InterPro"/>
</dbReference>
<dbReference type="SUPFAM" id="SSF101931">
    <property type="entry name" value="Pym (Within the bgcn gene intron protein, WIBG), N-terminal domain"/>
    <property type="match status" value="1"/>
</dbReference>
<feature type="compositionally biased region" description="Polar residues" evidence="1">
    <location>
        <begin position="70"/>
        <end position="81"/>
    </location>
</feature>
<dbReference type="PANTHER" id="PTHR22959">
    <property type="entry name" value="PYM PROTEIN"/>
    <property type="match status" value="1"/>
</dbReference>
<evidence type="ECO:0000313" key="3">
    <source>
        <dbReference type="EnsemblProtists" id="PYU1_T009498"/>
    </source>
</evidence>
<dbReference type="Proteomes" id="UP000019132">
    <property type="component" value="Unassembled WGS sequence"/>
</dbReference>
<feature type="compositionally biased region" description="Low complexity" evidence="1">
    <location>
        <begin position="89"/>
        <end position="98"/>
    </location>
</feature>
<reference evidence="3" key="3">
    <citation type="submission" date="2015-02" db="UniProtKB">
        <authorList>
            <consortium name="EnsemblProtists"/>
        </authorList>
    </citation>
    <scope>IDENTIFICATION</scope>
    <source>
        <strain evidence="3">DAOM BR144</strain>
    </source>
</reference>
<dbReference type="SMART" id="SM01273">
    <property type="entry name" value="Mago-bind"/>
    <property type="match status" value="1"/>
</dbReference>
<dbReference type="VEuPathDB" id="FungiDB:PYU1_G009480"/>
<dbReference type="EnsemblProtists" id="PYU1_T009498">
    <property type="protein sequence ID" value="PYU1_T009498"/>
    <property type="gene ID" value="PYU1_G009480"/>
</dbReference>
<dbReference type="OMA" id="RNDIIAE"/>
<feature type="compositionally biased region" description="Low complexity" evidence="1">
    <location>
        <begin position="115"/>
        <end position="126"/>
    </location>
</feature>
<dbReference type="GO" id="GO:0005737">
    <property type="term" value="C:cytoplasm"/>
    <property type="evidence" value="ECO:0007669"/>
    <property type="project" value="TreeGrafter"/>
</dbReference>
<reference evidence="4" key="2">
    <citation type="submission" date="2010-04" db="EMBL/GenBank/DDBJ databases">
        <authorList>
            <person name="Buell R."/>
            <person name="Hamilton J."/>
            <person name="Hostetler J."/>
        </authorList>
    </citation>
    <scope>NUCLEOTIDE SEQUENCE [LARGE SCALE GENOMIC DNA]</scope>
    <source>
        <strain evidence="4">DAOM:BR144</strain>
    </source>
</reference>
<dbReference type="InterPro" id="IPR015362">
    <property type="entry name" value="WIBG_mago-bd"/>
</dbReference>
<evidence type="ECO:0000256" key="1">
    <source>
        <dbReference type="SAM" id="MobiDB-lite"/>
    </source>
</evidence>
<proteinExistence type="predicted"/>
<dbReference type="PANTHER" id="PTHR22959:SF0">
    <property type="entry name" value="PARTNER OF Y14 AND MAGO"/>
    <property type="match status" value="1"/>
</dbReference>
<reference evidence="4" key="1">
    <citation type="journal article" date="2010" name="Genome Biol.">
        <title>Genome sequence of the necrotrophic plant pathogen Pythium ultimum reveals original pathogenicity mechanisms and effector repertoire.</title>
        <authorList>
            <person name="Levesque C.A."/>
            <person name="Brouwer H."/>
            <person name="Cano L."/>
            <person name="Hamilton J.P."/>
            <person name="Holt C."/>
            <person name="Huitema E."/>
            <person name="Raffaele S."/>
            <person name="Robideau G.P."/>
            <person name="Thines M."/>
            <person name="Win J."/>
            <person name="Zerillo M.M."/>
            <person name="Beakes G.W."/>
            <person name="Boore J.L."/>
            <person name="Busam D."/>
            <person name="Dumas B."/>
            <person name="Ferriera S."/>
            <person name="Fuerstenberg S.I."/>
            <person name="Gachon C.M."/>
            <person name="Gaulin E."/>
            <person name="Govers F."/>
            <person name="Grenville-Briggs L."/>
            <person name="Horner N."/>
            <person name="Hostetler J."/>
            <person name="Jiang R.H."/>
            <person name="Johnson J."/>
            <person name="Krajaejun T."/>
            <person name="Lin H."/>
            <person name="Meijer H.J."/>
            <person name="Moore B."/>
            <person name="Morris P."/>
            <person name="Phuntmart V."/>
            <person name="Puiu D."/>
            <person name="Shetty J."/>
            <person name="Stajich J.E."/>
            <person name="Tripathy S."/>
            <person name="Wawra S."/>
            <person name="van West P."/>
            <person name="Whitty B.R."/>
            <person name="Coutinho P.M."/>
            <person name="Henrissat B."/>
            <person name="Martin F."/>
            <person name="Thomas P.D."/>
            <person name="Tyler B.M."/>
            <person name="De Vries R.P."/>
            <person name="Kamoun S."/>
            <person name="Yandell M."/>
            <person name="Tisserat N."/>
            <person name="Buell C.R."/>
        </authorList>
    </citation>
    <scope>NUCLEOTIDE SEQUENCE</scope>
    <source>
        <strain evidence="4">DAOM:BR144</strain>
    </source>
</reference>
<dbReference type="InterPro" id="IPR036348">
    <property type="entry name" value="WIBG_N_sf"/>
</dbReference>
<dbReference type="InterPro" id="IPR039333">
    <property type="entry name" value="PYM1"/>
</dbReference>
<feature type="region of interest" description="Disordered" evidence="1">
    <location>
        <begin position="43"/>
        <end position="141"/>
    </location>
</feature>
<protein>
    <recommendedName>
        <fullName evidence="2">WIBG Mago-binding domain-containing protein</fullName>
    </recommendedName>
</protein>
<name>K3WX00_GLOUD</name>
<dbReference type="InParanoid" id="K3WX00"/>
<accession>K3WX00</accession>
<dbReference type="HOGENOM" id="CLU_105239_0_0_1"/>
<evidence type="ECO:0000259" key="2">
    <source>
        <dbReference type="SMART" id="SM01273"/>
    </source>
</evidence>
<dbReference type="Pfam" id="PF09282">
    <property type="entry name" value="Mago-bind"/>
    <property type="match status" value="1"/>
</dbReference>
<dbReference type="GO" id="GO:0003723">
    <property type="term" value="F:RNA binding"/>
    <property type="evidence" value="ECO:0007669"/>
    <property type="project" value="TreeGrafter"/>
</dbReference>
<dbReference type="eggNOG" id="ENOG502S45V">
    <property type="taxonomic scope" value="Eukaryota"/>
</dbReference>
<dbReference type="GO" id="GO:0035145">
    <property type="term" value="C:exon-exon junction complex"/>
    <property type="evidence" value="ECO:0007669"/>
    <property type="project" value="TreeGrafter"/>
</dbReference>
<keyword evidence="4" id="KW-1185">Reference proteome</keyword>
<dbReference type="STRING" id="431595.K3WX00"/>
<dbReference type="AlphaFoldDB" id="K3WX00"/>
<sequence length="229" mass="24317">MMASSTLPLGAVQTADGEVVVPASRRADGSLRKPIRIRQGYVAQDEVPKYKTVAQRRREQEALEAAGKQGTPQQQTATSAADTVDSDELSLASLSLESKASERKPRPSNSRANERPATAAKASAAPRARDDTKASGGDSTAALKQELTKLNKLLKEIAKLEAAARANDGGNEETKVLSAYEKKKLARKDELQTKRNALIAELNGATISTTTAVASSSSVKKKTFVAIDL</sequence>
<dbReference type="EMBL" id="GL376622">
    <property type="status" value="NOT_ANNOTATED_CDS"/>
    <property type="molecule type" value="Genomic_DNA"/>
</dbReference>
<evidence type="ECO:0000313" key="4">
    <source>
        <dbReference type="Proteomes" id="UP000019132"/>
    </source>
</evidence>
<organism evidence="3 4">
    <name type="scientific">Globisporangium ultimum (strain ATCC 200006 / CBS 805.95 / DAOM BR144)</name>
    <name type="common">Pythium ultimum</name>
    <dbReference type="NCBI Taxonomy" id="431595"/>
    <lineage>
        <taxon>Eukaryota</taxon>
        <taxon>Sar</taxon>
        <taxon>Stramenopiles</taxon>
        <taxon>Oomycota</taxon>
        <taxon>Peronosporomycetes</taxon>
        <taxon>Pythiales</taxon>
        <taxon>Pythiaceae</taxon>
        <taxon>Globisporangium</taxon>
    </lineage>
</organism>
<feature type="domain" description="WIBG Mago-binding" evidence="2">
    <location>
        <begin position="17"/>
        <end position="43"/>
    </location>
</feature>